<feature type="transmembrane region" description="Helical" evidence="7">
    <location>
        <begin position="243"/>
        <end position="268"/>
    </location>
</feature>
<name>A0A4U1BS03_9GAMM</name>
<dbReference type="PANTHER" id="PTHR30043">
    <property type="entry name" value="PHOSPHONATES TRANSPORT SYSTEM PERMEASE PROTEIN"/>
    <property type="match status" value="1"/>
</dbReference>
<reference evidence="9 10" key="1">
    <citation type="submission" date="2019-04" db="EMBL/GenBank/DDBJ databases">
        <authorList>
            <person name="Hwang J.C."/>
        </authorList>
    </citation>
    <scope>NUCLEOTIDE SEQUENCE [LARGE SCALE GENOMIC DNA]</scope>
    <source>
        <strain evidence="9 10">IMCC35002</strain>
    </source>
</reference>
<keyword evidence="10" id="KW-1185">Reference proteome</keyword>
<feature type="domain" description="ABC transmembrane type-1" evidence="8">
    <location>
        <begin position="303"/>
        <end position="487"/>
    </location>
</feature>
<feature type="transmembrane region" description="Helical" evidence="7">
    <location>
        <begin position="436"/>
        <end position="453"/>
    </location>
</feature>
<gene>
    <name evidence="9" type="ORF">FCL42_04775</name>
</gene>
<keyword evidence="6 7" id="KW-0472">Membrane</keyword>
<protein>
    <submittedName>
        <fullName evidence="9">ABC transporter permease</fullName>
    </submittedName>
</protein>
<organism evidence="9 10">
    <name type="scientific">Ferrimonas aestuarii</name>
    <dbReference type="NCBI Taxonomy" id="2569539"/>
    <lineage>
        <taxon>Bacteria</taxon>
        <taxon>Pseudomonadati</taxon>
        <taxon>Pseudomonadota</taxon>
        <taxon>Gammaproteobacteria</taxon>
        <taxon>Alteromonadales</taxon>
        <taxon>Ferrimonadaceae</taxon>
        <taxon>Ferrimonas</taxon>
    </lineage>
</organism>
<dbReference type="Proteomes" id="UP000305675">
    <property type="component" value="Unassembled WGS sequence"/>
</dbReference>
<evidence type="ECO:0000313" key="9">
    <source>
        <dbReference type="EMBL" id="TKB57590.1"/>
    </source>
</evidence>
<dbReference type="AlphaFoldDB" id="A0A4U1BS03"/>
<dbReference type="GO" id="GO:0005886">
    <property type="term" value="C:plasma membrane"/>
    <property type="evidence" value="ECO:0007669"/>
    <property type="project" value="UniProtKB-SubCell"/>
</dbReference>
<feature type="transmembrane region" description="Helical" evidence="7">
    <location>
        <begin position="303"/>
        <end position="324"/>
    </location>
</feature>
<dbReference type="PROSITE" id="PS50928">
    <property type="entry name" value="ABC_TM1"/>
    <property type="match status" value="2"/>
</dbReference>
<evidence type="ECO:0000256" key="2">
    <source>
        <dbReference type="ARBA" id="ARBA00022448"/>
    </source>
</evidence>
<feature type="transmembrane region" description="Helical" evidence="7">
    <location>
        <begin position="105"/>
        <end position="127"/>
    </location>
</feature>
<evidence type="ECO:0000256" key="7">
    <source>
        <dbReference type="SAM" id="Phobius"/>
    </source>
</evidence>
<evidence type="ECO:0000256" key="5">
    <source>
        <dbReference type="ARBA" id="ARBA00022989"/>
    </source>
</evidence>
<accession>A0A4U1BS03</accession>
<dbReference type="InterPro" id="IPR000515">
    <property type="entry name" value="MetI-like"/>
</dbReference>
<feature type="transmembrane region" description="Helical" evidence="7">
    <location>
        <begin position="188"/>
        <end position="207"/>
    </location>
</feature>
<dbReference type="RefSeq" id="WP_136862235.1">
    <property type="nucleotide sequence ID" value="NZ_SWCJ01000002.1"/>
</dbReference>
<sequence length="495" mass="55166">MNNRAGQFRQVSLLIALVALLCIPFADLSITQLSPQQELLELAKGAITPDFFATEFLIEAILTTVAFAFEGIGLAVITGFAMALLYQWRSVRMVAALLRSVHELFWALLFMQVLGLSSLTGVLALWLPYTGIFAKVFGEILEQVDPATTAALPRQAGFSHKISQLIYARLPQAWPHITSYTRYRLECAMRSSIVLGFVGLPTLGYHLETAFRQGNYSEAAALLYLFYLLIVTLPLWFKQRAFPLYVIGAMVYLPPVANINTTLFINFFTVDLIPGPMRQPDWSMMDLGNWLGMLWQQQIGPGLWDTLVLSQIALLLTAVLALIWFPLRTPALLPKGLTRVGNLFLVVGRSTPEFVLAFVGLLVFGPSMLPAILALGIHNGAIIGHLVGGYVQSLPLREDDQPNGFSKLALYLYQLLPRAYPQFISWLLYRWEIIQRETAILGILGISTLGFYIDSAFEELRFDRAMVLIAATALLNLVVDATARALRRRLNPQTT</sequence>
<dbReference type="InterPro" id="IPR035906">
    <property type="entry name" value="MetI-like_sf"/>
</dbReference>
<comment type="subcellular location">
    <subcellularLocation>
        <location evidence="1">Cell membrane</location>
        <topology evidence="1">Multi-pass membrane protein</topology>
    </subcellularLocation>
</comment>
<evidence type="ECO:0000259" key="8">
    <source>
        <dbReference type="PROSITE" id="PS50928"/>
    </source>
</evidence>
<feature type="transmembrane region" description="Helical" evidence="7">
    <location>
        <begin position="60"/>
        <end position="85"/>
    </location>
</feature>
<dbReference type="OrthoDB" id="7808588at2"/>
<keyword evidence="4 7" id="KW-0812">Transmembrane</keyword>
<keyword evidence="3" id="KW-1003">Cell membrane</keyword>
<evidence type="ECO:0000313" key="10">
    <source>
        <dbReference type="Proteomes" id="UP000305675"/>
    </source>
</evidence>
<evidence type="ECO:0000256" key="3">
    <source>
        <dbReference type="ARBA" id="ARBA00022475"/>
    </source>
</evidence>
<proteinExistence type="predicted"/>
<feature type="domain" description="ABC transmembrane type-1" evidence="8">
    <location>
        <begin position="61"/>
        <end position="235"/>
    </location>
</feature>
<dbReference type="SUPFAM" id="SSF161098">
    <property type="entry name" value="MetI-like"/>
    <property type="match status" value="2"/>
</dbReference>
<keyword evidence="2" id="KW-0813">Transport</keyword>
<evidence type="ECO:0000256" key="1">
    <source>
        <dbReference type="ARBA" id="ARBA00004651"/>
    </source>
</evidence>
<evidence type="ECO:0000256" key="6">
    <source>
        <dbReference type="ARBA" id="ARBA00023136"/>
    </source>
</evidence>
<dbReference type="Gene3D" id="1.10.3720.10">
    <property type="entry name" value="MetI-like"/>
    <property type="match status" value="2"/>
</dbReference>
<dbReference type="GO" id="GO:0055085">
    <property type="term" value="P:transmembrane transport"/>
    <property type="evidence" value="ECO:0007669"/>
    <property type="project" value="InterPro"/>
</dbReference>
<dbReference type="PANTHER" id="PTHR30043:SF1">
    <property type="entry name" value="ABC TRANSPORT SYSTEM PERMEASE PROTEIN P69"/>
    <property type="match status" value="1"/>
</dbReference>
<evidence type="ECO:0000256" key="4">
    <source>
        <dbReference type="ARBA" id="ARBA00022692"/>
    </source>
</evidence>
<comment type="caution">
    <text evidence="9">The sequence shown here is derived from an EMBL/GenBank/DDBJ whole genome shotgun (WGS) entry which is preliminary data.</text>
</comment>
<feature type="transmembrane region" description="Helical" evidence="7">
    <location>
        <begin position="219"/>
        <end position="237"/>
    </location>
</feature>
<dbReference type="EMBL" id="SWCJ01000002">
    <property type="protein sequence ID" value="TKB57590.1"/>
    <property type="molecule type" value="Genomic_DNA"/>
</dbReference>
<keyword evidence="5 7" id="KW-1133">Transmembrane helix</keyword>
<feature type="transmembrane region" description="Helical" evidence="7">
    <location>
        <begin position="465"/>
        <end position="483"/>
    </location>
</feature>